<accession>A0A183P0L7</accession>
<name>A0A183P0L7_9TREM</name>
<dbReference type="STRING" id="31246.A0A183P0L7"/>
<organism evidence="2 3">
    <name type="scientific">Schistosoma mattheei</name>
    <dbReference type="NCBI Taxonomy" id="31246"/>
    <lineage>
        <taxon>Eukaryota</taxon>
        <taxon>Metazoa</taxon>
        <taxon>Spiralia</taxon>
        <taxon>Lophotrochozoa</taxon>
        <taxon>Platyhelminthes</taxon>
        <taxon>Trematoda</taxon>
        <taxon>Digenea</taxon>
        <taxon>Strigeidida</taxon>
        <taxon>Schistosomatoidea</taxon>
        <taxon>Schistosomatidae</taxon>
        <taxon>Schistosoma</taxon>
    </lineage>
</organism>
<dbReference type="Proteomes" id="UP000269396">
    <property type="component" value="Unassembled WGS sequence"/>
</dbReference>
<dbReference type="AlphaFoldDB" id="A0A183P0L7"/>
<reference evidence="2 3" key="1">
    <citation type="submission" date="2018-11" db="EMBL/GenBank/DDBJ databases">
        <authorList>
            <consortium name="Pathogen Informatics"/>
        </authorList>
    </citation>
    <scope>NUCLEOTIDE SEQUENCE [LARGE SCALE GENOMIC DNA]</scope>
    <source>
        <strain>Denwood</strain>
        <strain evidence="3">Zambia</strain>
    </source>
</reference>
<keyword evidence="3" id="KW-1185">Reference proteome</keyword>
<feature type="compositionally biased region" description="Polar residues" evidence="1">
    <location>
        <begin position="184"/>
        <end position="195"/>
    </location>
</feature>
<protein>
    <submittedName>
        <fullName evidence="2">Uncharacterized protein</fullName>
    </submittedName>
</protein>
<proteinExistence type="predicted"/>
<evidence type="ECO:0000313" key="2">
    <source>
        <dbReference type="EMBL" id="VDP41976.1"/>
    </source>
</evidence>
<dbReference type="EMBL" id="UZAL01028548">
    <property type="protein sequence ID" value="VDP41976.1"/>
    <property type="molecule type" value="Genomic_DNA"/>
</dbReference>
<gene>
    <name evidence="2" type="ORF">SMTD_LOCUS7903</name>
</gene>
<feature type="compositionally biased region" description="Basic and acidic residues" evidence="1">
    <location>
        <begin position="174"/>
        <end position="183"/>
    </location>
</feature>
<sequence>MDELASVIVKIKELITKALKNNLPSENLRYELANQQHFYMSDNQLNKVDLSSTSSSQAGSIALTQSTVKLFPNISGSVFKQALVFYETTHVTRTAERMDILVDEVIQNYSFSCSLSSGRTDSFERDSQSFTSNRKYYTPLLQALTNANMYYNNHDEDKSPDTRNSNVIFHETPEMNKANDIRQDTQQQCPSTSKLNYPRPPPEFKLIYE</sequence>
<evidence type="ECO:0000256" key="1">
    <source>
        <dbReference type="SAM" id="MobiDB-lite"/>
    </source>
</evidence>
<feature type="region of interest" description="Disordered" evidence="1">
    <location>
        <begin position="174"/>
        <end position="209"/>
    </location>
</feature>
<evidence type="ECO:0000313" key="3">
    <source>
        <dbReference type="Proteomes" id="UP000269396"/>
    </source>
</evidence>